<sequence>MKRVIPLALGGLLVCVHHQSMCQANSAFRPPVHLSTP</sequence>
<keyword evidence="2" id="KW-1185">Reference proteome</keyword>
<evidence type="ECO:0008006" key="3">
    <source>
        <dbReference type="Google" id="ProtNLM"/>
    </source>
</evidence>
<dbReference type="Proteomes" id="UP001620514">
    <property type="component" value="Unassembled WGS sequence"/>
</dbReference>
<proteinExistence type="predicted"/>
<evidence type="ECO:0000313" key="2">
    <source>
        <dbReference type="Proteomes" id="UP001620514"/>
    </source>
</evidence>
<comment type="caution">
    <text evidence="1">The sequence shown here is derived from an EMBL/GenBank/DDBJ whole genome shotgun (WGS) entry which is preliminary data.</text>
</comment>
<organism evidence="1 2">
    <name type="scientific">Caballeronia udeis</name>
    <dbReference type="NCBI Taxonomy" id="1232866"/>
    <lineage>
        <taxon>Bacteria</taxon>
        <taxon>Pseudomonadati</taxon>
        <taxon>Pseudomonadota</taxon>
        <taxon>Betaproteobacteria</taxon>
        <taxon>Burkholderiales</taxon>
        <taxon>Burkholderiaceae</taxon>
        <taxon>Caballeronia</taxon>
    </lineage>
</organism>
<accession>A0ABW8MXD8</accession>
<name>A0ABW8MXD8_9BURK</name>
<dbReference type="EMBL" id="JBIYDN010000049">
    <property type="protein sequence ID" value="MFK4448373.1"/>
    <property type="molecule type" value="Genomic_DNA"/>
</dbReference>
<protein>
    <recommendedName>
        <fullName evidence="3">Lipoprotein</fullName>
    </recommendedName>
</protein>
<reference evidence="1 2" key="1">
    <citation type="submission" date="2024-11" db="EMBL/GenBank/DDBJ databases">
        <title>Using genomics to understand microbial adaptation to soil warming.</title>
        <authorList>
            <person name="Deangelis K.M. PhD."/>
        </authorList>
    </citation>
    <scope>NUCLEOTIDE SEQUENCE [LARGE SCALE GENOMIC DNA]</scope>
    <source>
        <strain evidence="1 2">GAS97</strain>
    </source>
</reference>
<evidence type="ECO:0000313" key="1">
    <source>
        <dbReference type="EMBL" id="MFK4448373.1"/>
    </source>
</evidence>
<gene>
    <name evidence="1" type="ORF">ABH943_008417</name>
</gene>